<evidence type="ECO:0000313" key="5">
    <source>
        <dbReference type="Proteomes" id="UP000325529"/>
    </source>
</evidence>
<feature type="compositionally biased region" description="Basic residues" evidence="1">
    <location>
        <begin position="354"/>
        <end position="363"/>
    </location>
</feature>
<proteinExistence type="predicted"/>
<feature type="transmembrane region" description="Helical" evidence="2">
    <location>
        <begin position="117"/>
        <end position="137"/>
    </location>
</feature>
<dbReference type="Proteomes" id="UP000325529">
    <property type="component" value="Chromosome"/>
</dbReference>
<feature type="region of interest" description="Disordered" evidence="1">
    <location>
        <begin position="350"/>
        <end position="374"/>
    </location>
</feature>
<dbReference type="KEGG" id="ska:CP970_02125"/>
<keyword evidence="5" id="KW-1185">Reference proteome</keyword>
<name>E9KT96_STRKN</name>
<dbReference type="EMBL" id="CP023699">
    <property type="protein sequence ID" value="QEU89883.1"/>
    <property type="molecule type" value="Genomic_DNA"/>
</dbReference>
<protein>
    <submittedName>
        <fullName evidence="3">Uncharacterized protein</fullName>
    </submittedName>
</protein>
<dbReference type="AlphaFoldDB" id="E9KT96"/>
<keyword evidence="2" id="KW-1133">Transmembrane helix</keyword>
<feature type="transmembrane region" description="Helical" evidence="2">
    <location>
        <begin position="149"/>
        <end position="173"/>
    </location>
</feature>
<evidence type="ECO:0000313" key="4">
    <source>
        <dbReference type="EMBL" id="QEU89883.1"/>
    </source>
</evidence>
<feature type="transmembrane region" description="Helical" evidence="2">
    <location>
        <begin position="84"/>
        <end position="105"/>
    </location>
</feature>
<feature type="transmembrane region" description="Helical" evidence="2">
    <location>
        <begin position="20"/>
        <end position="39"/>
    </location>
</feature>
<sequence length="447" mass="50249">MTPLLVTIAMSVWLPGWARILVLVVSLAVLPPTVPLVRVAGAARFGMRVSWGTWLTVLLWYPYSAGLALAWHSVVGRFDVTFHWNAWSVFAACFVTAGIYFPFGVRLRGVNPYNGSVVWVRYHSFSLPLFFLLYVFLWSGNTLTDLDGWLQGAAVLCGVGVIAALSRIPALGLRLRYPKDLERTHDWRSQRARSIKEGVAHDRPVEPFVLYLRSFTVTDHLPARPAYRFELDPNPDDMLLPWDDPVPKTSHWNPHLDFETVLYAALGDELPTVALGPSISGPGVARIEEQPDDKWRVLFAQLAAAARYVVMIPGATQWVQWEMAWLCDHDCLGRTVFVMPEHLEIPEVLPGRSGKVRGSRTQRPRTTDSRSEWERARALSRKNGLILPEYEPRGMLFMLNDAGRPVARSQPLGLVGAFDPIGALKSRLRELVGQPAHRTSTGPHRRR</sequence>
<evidence type="ECO:0000256" key="2">
    <source>
        <dbReference type="SAM" id="Phobius"/>
    </source>
</evidence>
<evidence type="ECO:0000313" key="3">
    <source>
        <dbReference type="EMBL" id="ADU56266.1"/>
    </source>
</evidence>
<evidence type="ECO:0000256" key="1">
    <source>
        <dbReference type="SAM" id="MobiDB-lite"/>
    </source>
</evidence>
<organism evidence="3">
    <name type="scientific">Streptomyces kanamyceticus</name>
    <dbReference type="NCBI Taxonomy" id="1967"/>
    <lineage>
        <taxon>Bacteria</taxon>
        <taxon>Bacillati</taxon>
        <taxon>Actinomycetota</taxon>
        <taxon>Actinomycetes</taxon>
        <taxon>Kitasatosporales</taxon>
        <taxon>Streptomycetaceae</taxon>
        <taxon>Streptomyces</taxon>
    </lineage>
</organism>
<dbReference type="EMBL" id="HM116536">
    <property type="protein sequence ID" value="ADU56266.1"/>
    <property type="molecule type" value="Genomic_DNA"/>
</dbReference>
<gene>
    <name evidence="4" type="ORF">CP970_02125</name>
    <name evidence="3" type="ORF">Tcs_SK_012</name>
</gene>
<keyword evidence="2" id="KW-0472">Membrane</keyword>
<accession>E9KT96</accession>
<feature type="transmembrane region" description="Helical" evidence="2">
    <location>
        <begin position="51"/>
        <end position="72"/>
    </location>
</feature>
<reference evidence="3" key="1">
    <citation type="journal article" date="2011" name="J. Am. Chem. Soc.">
        <title>Biosynthesis of the allylmalonyl-CoA extender unit for the FK506 polyketide synthase proceeds through a dedicated polyketide synthase and facilitates the mutasynthesis of analogues.</title>
        <authorList>
            <person name="Mo S."/>
            <person name="Kim D.H."/>
            <person name="Lee J.H."/>
            <person name="Park J.W."/>
            <person name="Basnet D.B."/>
            <person name="Ban Y.H."/>
            <person name="Yoo Y.J."/>
            <person name="Chen S.W."/>
            <person name="Park S.R."/>
            <person name="Choi E.A."/>
            <person name="Kim E."/>
            <person name="Jin Y.Y."/>
            <person name="Lee S.K."/>
            <person name="Park J.Y."/>
            <person name="Liu Y."/>
            <person name="Lee M.O."/>
            <person name="Lee K.S."/>
            <person name="Kim S.J."/>
            <person name="Kim D."/>
            <person name="Park B.C."/>
            <person name="Lee S.G."/>
            <person name="Kwon H.J."/>
            <person name="Suh J.W."/>
            <person name="Moore B.S."/>
            <person name="Lim S.K."/>
            <person name="Yoon Y.J."/>
        </authorList>
    </citation>
    <scope>NUCLEOTIDE SEQUENCE</scope>
    <source>
        <strain evidence="3">KCTC 9225</strain>
    </source>
</reference>
<reference evidence="4 5" key="2">
    <citation type="submission" date="2017-09" db="EMBL/GenBank/DDBJ databases">
        <authorList>
            <person name="Lee N."/>
            <person name="Cho B.-K."/>
        </authorList>
    </citation>
    <scope>NUCLEOTIDE SEQUENCE [LARGE SCALE GENOMIC DNA]</scope>
    <source>
        <strain evidence="4 5">ATCC 12853</strain>
    </source>
</reference>
<keyword evidence="2" id="KW-0812">Transmembrane</keyword>
<feature type="compositionally biased region" description="Basic and acidic residues" evidence="1">
    <location>
        <begin position="365"/>
        <end position="374"/>
    </location>
</feature>